<name>A0A9N9QRZ7_9CUCU</name>
<dbReference type="AlphaFoldDB" id="A0A9N9QRZ7"/>
<feature type="region of interest" description="Disordered" evidence="1">
    <location>
        <begin position="134"/>
        <end position="154"/>
    </location>
</feature>
<dbReference type="OrthoDB" id="6759260at2759"/>
<evidence type="ECO:0000313" key="2">
    <source>
        <dbReference type="EMBL" id="CAG9772975.1"/>
    </source>
</evidence>
<dbReference type="PANTHER" id="PTHR34239">
    <property type="entry name" value="APPLE DOMAIN-CONTAINING PROTEIN"/>
    <property type="match status" value="1"/>
</dbReference>
<dbReference type="PANTHER" id="PTHR34239:SF2">
    <property type="entry name" value="TRANSPOSABLE ELEMENT P TRANSPOSASE_THAP9 CONSERVED DOMAIN-CONTAINING PROTEIN"/>
    <property type="match status" value="1"/>
</dbReference>
<evidence type="ECO:0000256" key="1">
    <source>
        <dbReference type="SAM" id="MobiDB-lite"/>
    </source>
</evidence>
<accession>A0A9N9QRZ7</accession>
<dbReference type="Proteomes" id="UP001152799">
    <property type="component" value="Chromosome 8"/>
</dbReference>
<evidence type="ECO:0000313" key="3">
    <source>
        <dbReference type="Proteomes" id="UP001152799"/>
    </source>
</evidence>
<keyword evidence="3" id="KW-1185">Reference proteome</keyword>
<sequence>MEIAIYEGAAINEVSLKRDERLEKVQAQMGTSLAALGKALSMLMNRAESLSETDDQLLEIIEAVSDGDKLLTDIYYNQSVSRQNAVSVNLDKSLKSFIENTDFDGWLFGTNLSKRLEQEKQIVKSGEELKLKVTPQKKPRMDSKNSQYPPGGRWVWEDPGNSGRDHRVHRYNRGHNSTGLINGKQGNIITNTRGPRRRTVVDVIE</sequence>
<organism evidence="2 3">
    <name type="scientific">Ceutorhynchus assimilis</name>
    <name type="common">cabbage seed weevil</name>
    <dbReference type="NCBI Taxonomy" id="467358"/>
    <lineage>
        <taxon>Eukaryota</taxon>
        <taxon>Metazoa</taxon>
        <taxon>Ecdysozoa</taxon>
        <taxon>Arthropoda</taxon>
        <taxon>Hexapoda</taxon>
        <taxon>Insecta</taxon>
        <taxon>Pterygota</taxon>
        <taxon>Neoptera</taxon>
        <taxon>Endopterygota</taxon>
        <taxon>Coleoptera</taxon>
        <taxon>Polyphaga</taxon>
        <taxon>Cucujiformia</taxon>
        <taxon>Curculionidae</taxon>
        <taxon>Ceutorhynchinae</taxon>
        <taxon>Ceutorhynchus</taxon>
    </lineage>
</organism>
<protein>
    <submittedName>
        <fullName evidence="2">Uncharacterized protein</fullName>
    </submittedName>
</protein>
<dbReference type="EMBL" id="OU892284">
    <property type="protein sequence ID" value="CAG9772975.1"/>
    <property type="molecule type" value="Genomic_DNA"/>
</dbReference>
<gene>
    <name evidence="2" type="ORF">CEUTPL_LOCUS13376</name>
</gene>
<proteinExistence type="predicted"/>
<reference evidence="2" key="1">
    <citation type="submission" date="2022-01" db="EMBL/GenBank/DDBJ databases">
        <authorList>
            <person name="King R."/>
        </authorList>
    </citation>
    <scope>NUCLEOTIDE SEQUENCE</scope>
</reference>